<keyword evidence="3" id="KW-1185">Reference proteome</keyword>
<keyword evidence="1" id="KW-0472">Membrane</keyword>
<keyword evidence="1" id="KW-1133">Transmembrane helix</keyword>
<evidence type="ECO:0000313" key="3">
    <source>
        <dbReference type="Proteomes" id="UP001291687"/>
    </source>
</evidence>
<evidence type="ECO:0000313" key="2">
    <source>
        <dbReference type="EMBL" id="MEA0970553.1"/>
    </source>
</evidence>
<keyword evidence="1" id="KW-0812">Transmembrane</keyword>
<proteinExistence type="predicted"/>
<dbReference type="RefSeq" id="WP_322776458.1">
    <property type="nucleotide sequence ID" value="NZ_JARJFB010000027.1"/>
</dbReference>
<reference evidence="2 3" key="1">
    <citation type="submission" date="2023-03" db="EMBL/GenBank/DDBJ databases">
        <title>Host association and intracellularity evolved multiple times independently in the Rickettsiales.</title>
        <authorList>
            <person name="Castelli M."/>
            <person name="Nardi T."/>
            <person name="Gammuto L."/>
            <person name="Bellinzona G."/>
            <person name="Sabaneyeva E."/>
            <person name="Potekhin A."/>
            <person name="Serra V."/>
            <person name="Petroni G."/>
            <person name="Sassera D."/>
        </authorList>
    </citation>
    <scope>NUCLEOTIDE SEQUENCE [LARGE SCALE GENOMIC DNA]</scope>
    <source>
        <strain evidence="2 3">Sr 2-6</strain>
    </source>
</reference>
<protein>
    <submittedName>
        <fullName evidence="2">Uncharacterized protein</fullName>
    </submittedName>
</protein>
<dbReference type="Proteomes" id="UP001291687">
    <property type="component" value="Unassembled WGS sequence"/>
</dbReference>
<sequence length="105" mass="10620">MSNLTDKKLTTKKLIKGLALASMAMTGGMLFAEIAWAKFDIDAGVAAAANPIIAGIEAHWGKGVIMTSGAAALFGEGDGRQRAIRAGMTAGAAGAVILGMIAMLK</sequence>
<comment type="caution">
    <text evidence="2">The sequence shown here is derived from an EMBL/GenBank/DDBJ whole genome shotgun (WGS) entry which is preliminary data.</text>
</comment>
<accession>A0ABU5NBK2</accession>
<evidence type="ECO:0000256" key="1">
    <source>
        <dbReference type="SAM" id="Phobius"/>
    </source>
</evidence>
<gene>
    <name evidence="2" type="ORF">Megvenef_00519</name>
</gene>
<feature type="transmembrane region" description="Helical" evidence="1">
    <location>
        <begin position="17"/>
        <end position="37"/>
    </location>
</feature>
<organism evidence="2 3">
    <name type="scientific">Candidatus Megaera venefica</name>
    <dbReference type="NCBI Taxonomy" id="2055910"/>
    <lineage>
        <taxon>Bacteria</taxon>
        <taxon>Pseudomonadati</taxon>
        <taxon>Pseudomonadota</taxon>
        <taxon>Alphaproteobacteria</taxon>
        <taxon>Rickettsiales</taxon>
        <taxon>Rickettsiaceae</taxon>
        <taxon>Candidatus Megaera</taxon>
    </lineage>
</organism>
<feature type="transmembrane region" description="Helical" evidence="1">
    <location>
        <begin position="83"/>
        <end position="104"/>
    </location>
</feature>
<name>A0ABU5NBK2_9RICK</name>
<dbReference type="EMBL" id="JARJFB010000027">
    <property type="protein sequence ID" value="MEA0970553.1"/>
    <property type="molecule type" value="Genomic_DNA"/>
</dbReference>